<dbReference type="InterPro" id="IPR046235">
    <property type="entry name" value="DUF6268"/>
</dbReference>
<dbReference type="EMBL" id="CP009976">
    <property type="protein sequence ID" value="AIZ42027.1"/>
    <property type="molecule type" value="Genomic_DNA"/>
</dbReference>
<protein>
    <recommendedName>
        <fullName evidence="2">DUF6268 domain-containing protein</fullName>
    </recommendedName>
</protein>
<evidence type="ECO:0000259" key="2">
    <source>
        <dbReference type="Pfam" id="PF19783"/>
    </source>
</evidence>
<dbReference type="KEGG" id="cbat:M666_10795"/>
<dbReference type="Pfam" id="PF19783">
    <property type="entry name" value="DUF6268"/>
    <property type="match status" value="1"/>
</dbReference>
<feature type="chain" id="PRO_5043975494" description="DUF6268 domain-containing protein" evidence="1">
    <location>
        <begin position="25"/>
        <end position="305"/>
    </location>
</feature>
<evidence type="ECO:0000256" key="1">
    <source>
        <dbReference type="SAM" id="SignalP"/>
    </source>
</evidence>
<organism evidence="3 4">
    <name type="scientific">Cellulophaga baltica 18</name>
    <dbReference type="NCBI Taxonomy" id="1348584"/>
    <lineage>
        <taxon>Bacteria</taxon>
        <taxon>Pseudomonadati</taxon>
        <taxon>Bacteroidota</taxon>
        <taxon>Flavobacteriia</taxon>
        <taxon>Flavobacteriales</taxon>
        <taxon>Flavobacteriaceae</taxon>
        <taxon>Cellulophaga</taxon>
    </lineage>
</organism>
<feature type="domain" description="DUF6268" evidence="2">
    <location>
        <begin position="64"/>
        <end position="292"/>
    </location>
</feature>
<dbReference type="Proteomes" id="UP000030786">
    <property type="component" value="Chromosome"/>
</dbReference>
<name>A0AAU8REW8_9FLAO</name>
<proteinExistence type="predicted"/>
<accession>A0AAU8REW8</accession>
<evidence type="ECO:0000313" key="4">
    <source>
        <dbReference type="Proteomes" id="UP000030786"/>
    </source>
</evidence>
<keyword evidence="1" id="KW-0732">Signal</keyword>
<gene>
    <name evidence="3" type="ORF">M666_10795</name>
</gene>
<reference evidence="3 4" key="1">
    <citation type="journal article" date="2014" name="Environ. Microbiol.">
        <title>Contrasting genomic patterns and infection strategies of two co-existing Bacteroidetes podovirus genera.</title>
        <authorList>
            <person name="Holmfeldt K."/>
            <person name="Howard-Varona C."/>
            <person name="Solonenko N."/>
            <person name="Sullivan M.B."/>
        </authorList>
    </citation>
    <scope>NUCLEOTIDE SEQUENCE [LARGE SCALE GENOMIC DNA]</scope>
    <source>
        <strain evidence="3 4">18</strain>
    </source>
</reference>
<evidence type="ECO:0000313" key="3">
    <source>
        <dbReference type="EMBL" id="AIZ42027.1"/>
    </source>
</evidence>
<feature type="signal peptide" evidence="1">
    <location>
        <begin position="1"/>
        <end position="24"/>
    </location>
</feature>
<sequence>MKMKMKMRKLVVILILSTVGVGFSQETGSVYITSEFLPNSEVGTIKKNKVGFDIPLKTVFGKETISLFGEYQNLNIGYVDKDVPFETHQIDNFQTVSLGLLYDRVLENGWGFSLKLAPQISSNFDINAFDSRDIFINGSLLFDKLNTENQSMWSFGVSYDVQNGLDFPIPVIAYTKRLDEKWAYKIGFPDARLKWSFHKNHRIEAFTTLGGFAGNMNDDVEIYKTDYRGNLKSTYMLGGVGYTISFLKDFEFNAKAGYSAFNNMEVQDYDTNEIYNFSMENGAYYNFGVTYKLKVKSKVKSPYYN</sequence>
<dbReference type="AlphaFoldDB" id="A0AAU8REW8"/>